<protein>
    <recommendedName>
        <fullName evidence="4">Carbohydrate-binding module family 96 domain-containing protein</fullName>
    </recommendedName>
</protein>
<evidence type="ECO:0000256" key="3">
    <source>
        <dbReference type="ARBA" id="ARBA00022729"/>
    </source>
</evidence>
<evidence type="ECO:0000256" key="1">
    <source>
        <dbReference type="ARBA" id="ARBA00004613"/>
    </source>
</evidence>
<proteinExistence type="predicted"/>
<dbReference type="InterPro" id="IPR055372">
    <property type="entry name" value="CBM96"/>
</dbReference>
<dbReference type="EMBL" id="JAUSTT010000011">
    <property type="protein sequence ID" value="MDQ0176214.1"/>
    <property type="molecule type" value="Genomic_DNA"/>
</dbReference>
<feature type="domain" description="Carbohydrate-binding module family 96" evidence="4">
    <location>
        <begin position="575"/>
        <end position="746"/>
    </location>
</feature>
<comment type="caution">
    <text evidence="5">The sequence shown here is derived from an EMBL/GenBank/DDBJ whole genome shotgun (WGS) entry which is preliminary data.</text>
</comment>
<keyword evidence="6" id="KW-1185">Reference proteome</keyword>
<dbReference type="InterPro" id="IPR013320">
    <property type="entry name" value="ConA-like_dom_sf"/>
</dbReference>
<evidence type="ECO:0000313" key="5">
    <source>
        <dbReference type="EMBL" id="MDQ0176214.1"/>
    </source>
</evidence>
<dbReference type="Pfam" id="PF24517">
    <property type="entry name" value="CBM96"/>
    <property type="match status" value="1"/>
</dbReference>
<organism evidence="5 6">
    <name type="scientific">Bacillus chungangensis</name>
    <dbReference type="NCBI Taxonomy" id="587633"/>
    <lineage>
        <taxon>Bacteria</taxon>
        <taxon>Bacillati</taxon>
        <taxon>Bacillota</taxon>
        <taxon>Bacilli</taxon>
        <taxon>Bacillales</taxon>
        <taxon>Bacillaceae</taxon>
        <taxon>Bacillus</taxon>
    </lineage>
</organism>
<sequence>MAYTKQGLLFHLHAALANEGQTNGTNNDPTVEKWYDLSHNGRCAKLVGYDFKADLGWRGSNIQGDPYSLHFNGLNNRLEVDDTDSLWPHSDFSYEVQFRPIGGTSILTLGRENEQGFSLSLNKDFELIASIRTSDKRADFHFGMISANAWQYVTVTYDHASGRLWGFLNGAPQGFSLAQEGNFSRPTSKLVIGEGFRGFINTVRLYDYHLDFDGVAFNVEHSSLYIEDDFTDLPIKGIVPWRNDLASSLHISISGTMSAKYDIMHTSRNDLSSEINITTSNDLESSMDVNSIAFIKGRYDTLATGSSNLEATIAVKHAHDLRSSAQVNPSIMMRASYDIEHFHLEDLPAAVHILSDYVPEEVVIDYPDVVFFRASYQTHNKKLVDLDGSIHVKKPSDLQSGIKVALKSYMIGKYDIDERQVEDLFSHVTVKSTNNLLAIIKVPSTSNMTAKYGTNGIMIDDFPANIIVPHTADLSSMLHIEIRSIMTAKYDVSPIFGFDMRSVLGIKEFYDLPSSFFINLKTNMSGRYVVEPLYFDLLPSTLTINETSNLPSSIGITPETRMVGSYGVMQRQKATMTLTVNKDAYVREFFPRLNYGTDSQMYVGRTDLPFPERFRAYLGFDLSRIPIDNTEIGKAVLKIYYDGRGNDYLNIFILEPTANWEETSITWAGQPAPNFNESYDGNIATKLVGGKAGIVEIDVSHFVKNWHEGKPNFGFVLQAVDERVEITKGFATKESIERRPELEVTYYDMHIYSMDTSSLLGRTVVQAGGQSDLKGKLYVRDNKGTFDIPANLFVHNHKELYTTIWINKPQLASSLTVSTKDFYSLSSVVSVRQKGSNDLDIDIKIHERNKPSDIYVLYRSNLPTDISIRRWGNPATEGGQIAATLAISEANKNGSLYVKHRIDIASSLDVRRWSDSNDPRLNLTSEMEITRRFELPCRLEVMEKVQLDGTIAVNVWGNVDQPSDVYVLYRDDLSSSGNIGNPNLKAAIEVWEKSLLDGEMTVRKSDTDSLVSTIKIPVGDVSLLPSRMNLRLYKDVPGIVTVLSGNLASSISVPRDGKRDVLSNVAVSVRRSSDLESSINIVSKNLACHITVRRIGGDNKVSSLIVRRGGDDDLSSDVFVRSYYSISSFITVRRSWFSNVGGELSVRVNGLDDHESHMSVRRWNEPFTDGGQLESNLTVRVWSEAYQSSTITIRRTDEDDLDGRMDIWYANNLPARLNIRQTGFDDLPSVIAVYELNELFGDITVRKWGDSSTDGGQIDANITVRQYHESIIVGRIAIYEHDSITTQLTVRQVGTSDLPSTIAIQKWSQHNQPSTIILRQKEKSNLRSYLSVRRSDRYDLPVDVCIKRVSDLEGHILVVTAYPYAYMM</sequence>
<gene>
    <name evidence="5" type="ORF">J2S08_002051</name>
</gene>
<dbReference type="SUPFAM" id="SSF49899">
    <property type="entry name" value="Concanavalin A-like lectins/glucanases"/>
    <property type="match status" value="1"/>
</dbReference>
<evidence type="ECO:0000256" key="2">
    <source>
        <dbReference type="ARBA" id="ARBA00022525"/>
    </source>
</evidence>
<dbReference type="Gene3D" id="2.60.120.200">
    <property type="match status" value="1"/>
</dbReference>
<name>A0ABT9WSE7_9BACI</name>
<keyword evidence="3" id="KW-0732">Signal</keyword>
<evidence type="ECO:0000313" key="6">
    <source>
        <dbReference type="Proteomes" id="UP001223586"/>
    </source>
</evidence>
<keyword evidence="2" id="KW-0964">Secreted</keyword>
<dbReference type="RefSeq" id="WP_307229199.1">
    <property type="nucleotide sequence ID" value="NZ_JAUSTT010000011.1"/>
</dbReference>
<dbReference type="NCBIfam" id="NF033679">
    <property type="entry name" value="DNRLRE_dom"/>
    <property type="match status" value="1"/>
</dbReference>
<dbReference type="Pfam" id="PF13385">
    <property type="entry name" value="Laminin_G_3"/>
    <property type="match status" value="1"/>
</dbReference>
<accession>A0ABT9WSE7</accession>
<evidence type="ECO:0000259" key="4">
    <source>
        <dbReference type="Pfam" id="PF24517"/>
    </source>
</evidence>
<comment type="subcellular location">
    <subcellularLocation>
        <location evidence="1">Secreted</location>
    </subcellularLocation>
</comment>
<dbReference type="Proteomes" id="UP001223586">
    <property type="component" value="Unassembled WGS sequence"/>
</dbReference>
<reference evidence="5 6" key="1">
    <citation type="submission" date="2023-07" db="EMBL/GenBank/DDBJ databases">
        <title>Genomic Encyclopedia of Type Strains, Phase IV (KMG-IV): sequencing the most valuable type-strain genomes for metagenomic binning, comparative biology and taxonomic classification.</title>
        <authorList>
            <person name="Goeker M."/>
        </authorList>
    </citation>
    <scope>NUCLEOTIDE SEQUENCE [LARGE SCALE GENOMIC DNA]</scope>
    <source>
        <strain evidence="5 6">DSM 23837</strain>
    </source>
</reference>